<keyword evidence="3" id="KW-1185">Reference proteome</keyword>
<sequence>MYAWTRSTRARTRVANKQPVIDTEDEDVQFENSANGQQRPAQIEKSAISESAQQTEQNSTSIRQEMESVEVDEVANGTKSTQRKRKRGPTKMEIFRNCPNQKMEIDFNLTGQPLGANSVKFVSFLGVIARQNIPIVIEWKQLEDEKWKPLKDEVWSLVEQSFIVNDSHKGVIFKMMGKYWRQYKSKITREIIKANDELPNTPKKRRAFQLIKPPSVKSKADWDAFVKARLATSFQVRSQRFSALRKNQKYTHTMSRKGYARLENELKANYPNPDEITRVELWTIGHQKKNGVPVNEAAAEIM</sequence>
<name>A0A022PTJ8_ERYGU</name>
<dbReference type="PANTHER" id="PTHR33018:SF31">
    <property type="entry name" value="TRANSPOSASE, PTTA_EN_SPM, PLANT"/>
    <property type="match status" value="1"/>
</dbReference>
<dbReference type="STRING" id="4155.A0A022PTJ8"/>
<accession>A0A022PTJ8</accession>
<dbReference type="InterPro" id="IPR004252">
    <property type="entry name" value="Probable_transposase_24"/>
</dbReference>
<gene>
    <name evidence="2" type="ORF">MIMGU_mgv1a017936mg</name>
</gene>
<proteinExistence type="predicted"/>
<feature type="compositionally biased region" description="Polar residues" evidence="1">
    <location>
        <begin position="48"/>
        <end position="63"/>
    </location>
</feature>
<organism evidence="2 3">
    <name type="scientific">Erythranthe guttata</name>
    <name type="common">Yellow monkey flower</name>
    <name type="synonym">Mimulus guttatus</name>
    <dbReference type="NCBI Taxonomy" id="4155"/>
    <lineage>
        <taxon>Eukaryota</taxon>
        <taxon>Viridiplantae</taxon>
        <taxon>Streptophyta</taxon>
        <taxon>Embryophyta</taxon>
        <taxon>Tracheophyta</taxon>
        <taxon>Spermatophyta</taxon>
        <taxon>Magnoliopsida</taxon>
        <taxon>eudicotyledons</taxon>
        <taxon>Gunneridae</taxon>
        <taxon>Pentapetalae</taxon>
        <taxon>asterids</taxon>
        <taxon>lamiids</taxon>
        <taxon>Lamiales</taxon>
        <taxon>Phrymaceae</taxon>
        <taxon>Erythranthe</taxon>
    </lineage>
</organism>
<reference evidence="2 3" key="1">
    <citation type="journal article" date="2013" name="Proc. Natl. Acad. Sci. U.S.A.">
        <title>Fine-scale variation in meiotic recombination in Mimulus inferred from population shotgun sequencing.</title>
        <authorList>
            <person name="Hellsten U."/>
            <person name="Wright K.M."/>
            <person name="Jenkins J."/>
            <person name="Shu S."/>
            <person name="Yuan Y."/>
            <person name="Wessler S.R."/>
            <person name="Schmutz J."/>
            <person name="Willis J.H."/>
            <person name="Rokhsar D.S."/>
        </authorList>
    </citation>
    <scope>NUCLEOTIDE SEQUENCE [LARGE SCALE GENOMIC DNA]</scope>
    <source>
        <strain evidence="3">cv. DUN x IM62</strain>
    </source>
</reference>
<evidence type="ECO:0008006" key="4">
    <source>
        <dbReference type="Google" id="ProtNLM"/>
    </source>
</evidence>
<feature type="region of interest" description="Disordered" evidence="1">
    <location>
        <begin position="1"/>
        <end position="89"/>
    </location>
</feature>
<feature type="non-terminal residue" evidence="2">
    <location>
        <position position="302"/>
    </location>
</feature>
<evidence type="ECO:0000313" key="2">
    <source>
        <dbReference type="EMBL" id="EYU17565.1"/>
    </source>
</evidence>
<dbReference type="Pfam" id="PF03004">
    <property type="entry name" value="Transposase_24"/>
    <property type="match status" value="1"/>
</dbReference>
<dbReference type="EMBL" id="KI632373">
    <property type="protein sequence ID" value="EYU17565.1"/>
    <property type="molecule type" value="Genomic_DNA"/>
</dbReference>
<feature type="compositionally biased region" description="Polar residues" evidence="1">
    <location>
        <begin position="30"/>
        <end position="40"/>
    </location>
</feature>
<evidence type="ECO:0000313" key="3">
    <source>
        <dbReference type="Proteomes" id="UP000030748"/>
    </source>
</evidence>
<dbReference type="AlphaFoldDB" id="A0A022PTJ8"/>
<evidence type="ECO:0000256" key="1">
    <source>
        <dbReference type="SAM" id="MobiDB-lite"/>
    </source>
</evidence>
<dbReference type="PANTHER" id="PTHR33018">
    <property type="entry name" value="OS10G0338966 PROTEIN-RELATED"/>
    <property type="match status" value="1"/>
</dbReference>
<protein>
    <recommendedName>
        <fullName evidence="4">Transposase, Ptta/En/Spm, plant</fullName>
    </recommendedName>
</protein>
<dbReference type="Proteomes" id="UP000030748">
    <property type="component" value="Unassembled WGS sequence"/>
</dbReference>